<name>A0A8S9GF11_BRACR</name>
<protein>
    <submittedName>
        <fullName evidence="1">Uncharacterized protein</fullName>
    </submittedName>
</protein>
<accession>A0A8S9GF11</accession>
<evidence type="ECO:0000313" key="2">
    <source>
        <dbReference type="Proteomes" id="UP000712281"/>
    </source>
</evidence>
<sequence>MSITSAMLNRNAGLPLLGGRPIAASSHEKTIGGGKNATERALFLLLRFTRFYSIHCLRNLPVTLFANSLHSVRANVAAIIGVIIKNRRSDRQMASVLNVEEQEVEKVDGDGGVVVKKCLLVT</sequence>
<dbReference type="Proteomes" id="UP000712281">
    <property type="component" value="Unassembled WGS sequence"/>
</dbReference>
<evidence type="ECO:0000313" key="1">
    <source>
        <dbReference type="EMBL" id="KAF2557802.1"/>
    </source>
</evidence>
<reference evidence="1" key="1">
    <citation type="submission" date="2019-12" db="EMBL/GenBank/DDBJ databases">
        <title>Genome sequencing and annotation of Brassica cretica.</title>
        <authorList>
            <person name="Studholme D.J."/>
            <person name="Sarris P.F."/>
        </authorList>
    </citation>
    <scope>NUCLEOTIDE SEQUENCE</scope>
    <source>
        <strain evidence="1">PFS-001/15</strain>
        <tissue evidence="1">Leaf</tissue>
    </source>
</reference>
<organism evidence="1 2">
    <name type="scientific">Brassica cretica</name>
    <name type="common">Mustard</name>
    <dbReference type="NCBI Taxonomy" id="69181"/>
    <lineage>
        <taxon>Eukaryota</taxon>
        <taxon>Viridiplantae</taxon>
        <taxon>Streptophyta</taxon>
        <taxon>Embryophyta</taxon>
        <taxon>Tracheophyta</taxon>
        <taxon>Spermatophyta</taxon>
        <taxon>Magnoliopsida</taxon>
        <taxon>eudicotyledons</taxon>
        <taxon>Gunneridae</taxon>
        <taxon>Pentapetalae</taxon>
        <taxon>rosids</taxon>
        <taxon>malvids</taxon>
        <taxon>Brassicales</taxon>
        <taxon>Brassicaceae</taxon>
        <taxon>Brassiceae</taxon>
        <taxon>Brassica</taxon>
    </lineage>
</organism>
<comment type="caution">
    <text evidence="1">The sequence shown here is derived from an EMBL/GenBank/DDBJ whole genome shotgun (WGS) entry which is preliminary data.</text>
</comment>
<proteinExistence type="predicted"/>
<gene>
    <name evidence="1" type="ORF">F2Q68_00017354</name>
</gene>
<dbReference type="EMBL" id="QGKW02001940">
    <property type="protein sequence ID" value="KAF2557802.1"/>
    <property type="molecule type" value="Genomic_DNA"/>
</dbReference>